<dbReference type="InterPro" id="IPR001031">
    <property type="entry name" value="Thioesterase"/>
</dbReference>
<dbReference type="EMBL" id="JMCC02000149">
    <property type="protein sequence ID" value="KIG12128.1"/>
    <property type="molecule type" value="Genomic_DNA"/>
</dbReference>
<accession>A0A0C1ZMD6</accession>
<dbReference type="RefSeq" id="WP_052558344.1">
    <property type="nucleotide sequence ID" value="NZ_JMCC02000149.1"/>
</dbReference>
<evidence type="ECO:0000259" key="3">
    <source>
        <dbReference type="Pfam" id="PF00975"/>
    </source>
</evidence>
<dbReference type="InterPro" id="IPR029058">
    <property type="entry name" value="AB_hydrolase_fold"/>
</dbReference>
<protein>
    <submittedName>
        <fullName evidence="4">Putative thioesterase</fullName>
    </submittedName>
</protein>
<comment type="caution">
    <text evidence="4">The sequence shown here is derived from an EMBL/GenBank/DDBJ whole genome shotgun (WGS) entry which is preliminary data.</text>
</comment>
<feature type="domain" description="Thioesterase" evidence="3">
    <location>
        <begin position="26"/>
        <end position="245"/>
    </location>
</feature>
<feature type="region of interest" description="Disordered" evidence="2">
    <location>
        <begin position="261"/>
        <end position="290"/>
    </location>
</feature>
<dbReference type="SUPFAM" id="SSF53474">
    <property type="entry name" value="alpha/beta-Hydrolases"/>
    <property type="match status" value="1"/>
</dbReference>
<evidence type="ECO:0000313" key="5">
    <source>
        <dbReference type="Proteomes" id="UP000031599"/>
    </source>
</evidence>
<dbReference type="Pfam" id="PF00975">
    <property type="entry name" value="Thioesterase"/>
    <property type="match status" value="1"/>
</dbReference>
<sequence length="290" mass="32054">MLYDHTLDATRTWIACPTPKPAARARLICLPHAGASPSAFRPWADLVPDEVELLAVRLPGRGARVDEPLATTVRDIADPLARAIEPLLECSQVVIFGHSLGALLSLELVYELRRRGLRQPALLVVSGRTVPGSGRTLRLHELPDRHLIREVQRIYGGIPREILVEPAMLQRMLPILRADLAVNENHNVDNEPPIDASILALGGNEDPHVTRTELELWRNRTTGAFDCAQFNGGHFYLASEQGQAWVIAKVTEALAKATKCGSEQPAHRERAQREAACGGLKKEWSADRWP</sequence>
<dbReference type="PANTHER" id="PTHR11487">
    <property type="entry name" value="THIOESTERASE"/>
    <property type="match status" value="1"/>
</dbReference>
<comment type="similarity">
    <text evidence="1">Belongs to the thioesterase family.</text>
</comment>
<dbReference type="GO" id="GO:0008610">
    <property type="term" value="P:lipid biosynthetic process"/>
    <property type="evidence" value="ECO:0007669"/>
    <property type="project" value="TreeGrafter"/>
</dbReference>
<dbReference type="AlphaFoldDB" id="A0A0C1ZMD6"/>
<name>A0A0C1ZMD6_9BACT</name>
<dbReference type="InterPro" id="IPR012223">
    <property type="entry name" value="TEII"/>
</dbReference>
<dbReference type="PANTHER" id="PTHR11487:SF0">
    <property type="entry name" value="S-ACYL FATTY ACID SYNTHASE THIOESTERASE, MEDIUM CHAIN"/>
    <property type="match status" value="1"/>
</dbReference>
<feature type="compositionally biased region" description="Basic and acidic residues" evidence="2">
    <location>
        <begin position="280"/>
        <end position="290"/>
    </location>
</feature>
<organism evidence="4 5">
    <name type="scientific">Enhygromyxa salina</name>
    <dbReference type="NCBI Taxonomy" id="215803"/>
    <lineage>
        <taxon>Bacteria</taxon>
        <taxon>Pseudomonadati</taxon>
        <taxon>Myxococcota</taxon>
        <taxon>Polyangia</taxon>
        <taxon>Nannocystales</taxon>
        <taxon>Nannocystaceae</taxon>
        <taxon>Enhygromyxa</taxon>
    </lineage>
</organism>
<evidence type="ECO:0000256" key="1">
    <source>
        <dbReference type="ARBA" id="ARBA00007169"/>
    </source>
</evidence>
<gene>
    <name evidence="4" type="ORF">DB30_01892</name>
</gene>
<reference evidence="4 5" key="1">
    <citation type="submission" date="2014-12" db="EMBL/GenBank/DDBJ databases">
        <title>Genome assembly of Enhygromyxa salina DSM 15201.</title>
        <authorList>
            <person name="Sharma G."/>
            <person name="Subramanian S."/>
        </authorList>
    </citation>
    <scope>NUCLEOTIDE SEQUENCE [LARGE SCALE GENOMIC DNA]</scope>
    <source>
        <strain evidence="4 5">DSM 15201</strain>
    </source>
</reference>
<dbReference type="Gene3D" id="3.40.50.1820">
    <property type="entry name" value="alpha/beta hydrolase"/>
    <property type="match status" value="1"/>
</dbReference>
<evidence type="ECO:0000313" key="4">
    <source>
        <dbReference type="EMBL" id="KIG12128.1"/>
    </source>
</evidence>
<dbReference type="Proteomes" id="UP000031599">
    <property type="component" value="Unassembled WGS sequence"/>
</dbReference>
<evidence type="ECO:0000256" key="2">
    <source>
        <dbReference type="SAM" id="MobiDB-lite"/>
    </source>
</evidence>
<proteinExistence type="inferred from homology"/>